<reference evidence="1" key="1">
    <citation type="journal article" date="2014" name="Front. Microbiol.">
        <title>High frequency of phylogenetically diverse reductive dehalogenase-homologous genes in deep subseafloor sedimentary metagenomes.</title>
        <authorList>
            <person name="Kawai M."/>
            <person name="Futagami T."/>
            <person name="Toyoda A."/>
            <person name="Takaki Y."/>
            <person name="Nishi S."/>
            <person name="Hori S."/>
            <person name="Arai W."/>
            <person name="Tsubouchi T."/>
            <person name="Morono Y."/>
            <person name="Uchiyama I."/>
            <person name="Ito T."/>
            <person name="Fujiyama A."/>
            <person name="Inagaki F."/>
            <person name="Takami H."/>
        </authorList>
    </citation>
    <scope>NUCLEOTIDE SEQUENCE</scope>
    <source>
        <strain evidence="1">Expedition CK06-06</strain>
    </source>
</reference>
<name>X1MAM9_9ZZZZ</name>
<accession>X1MAM9</accession>
<comment type="caution">
    <text evidence="1">The sequence shown here is derived from an EMBL/GenBank/DDBJ whole genome shotgun (WGS) entry which is preliminary data.</text>
</comment>
<protein>
    <submittedName>
        <fullName evidence="1">Uncharacterized protein</fullName>
    </submittedName>
</protein>
<organism evidence="1">
    <name type="scientific">marine sediment metagenome</name>
    <dbReference type="NCBI Taxonomy" id="412755"/>
    <lineage>
        <taxon>unclassified sequences</taxon>
        <taxon>metagenomes</taxon>
        <taxon>ecological metagenomes</taxon>
    </lineage>
</organism>
<gene>
    <name evidence="1" type="ORF">S06H3_32310</name>
</gene>
<proteinExistence type="predicted"/>
<feature type="non-terminal residue" evidence="1">
    <location>
        <position position="1"/>
    </location>
</feature>
<evidence type="ECO:0000313" key="1">
    <source>
        <dbReference type="EMBL" id="GAI28338.1"/>
    </source>
</evidence>
<dbReference type="EMBL" id="BARV01019207">
    <property type="protein sequence ID" value="GAI28338.1"/>
    <property type="molecule type" value="Genomic_DNA"/>
</dbReference>
<sequence length="43" mass="5074">VYVCKSQERVVFNKLGLNSEKKKKIRKKISKIKLCLIHQQGFL</sequence>
<dbReference type="AlphaFoldDB" id="X1MAM9"/>